<dbReference type="EMBL" id="JACBYE010000007">
    <property type="protein sequence ID" value="NYS92812.1"/>
    <property type="molecule type" value="Genomic_DNA"/>
</dbReference>
<dbReference type="InterPro" id="IPR010371">
    <property type="entry name" value="YBR137W-like"/>
</dbReference>
<dbReference type="InterPro" id="IPR005624">
    <property type="entry name" value="PduO/GlcC-like"/>
</dbReference>
<keyword evidence="2" id="KW-1185">Reference proteome</keyword>
<dbReference type="PANTHER" id="PTHR28255">
    <property type="match status" value="1"/>
</dbReference>
<dbReference type="Gene3D" id="3.30.450.150">
    <property type="entry name" value="Haem-degrading domain"/>
    <property type="match status" value="1"/>
</dbReference>
<sequence>MTDDSLSDLARAEEILAEVRELDLERFGHDEAWDLGQRVVALATERALGITVAIWLGDQRVFQAARPGTSADNDSWMDRKHALVRRFDAPSLAVRLRFRSKGVTQAEPRLGLDPAVHVLAGGGVPLRVRGSLVGVAVVSGLTDQEDHDLMIEALTAHRDAAAR</sequence>
<gene>
    <name evidence="1" type="ORF">HZZ10_04620</name>
</gene>
<dbReference type="RefSeq" id="WP_179912599.1">
    <property type="nucleotide sequence ID" value="NZ_JACBYE010000007.1"/>
</dbReference>
<dbReference type="PANTHER" id="PTHR28255:SF1">
    <property type="entry name" value="UPF0303 PROTEIN YBR137W"/>
    <property type="match status" value="1"/>
</dbReference>
<comment type="caution">
    <text evidence="1">The sequence shown here is derived from an EMBL/GenBank/DDBJ whole genome shotgun (WGS) entry which is preliminary data.</text>
</comment>
<reference evidence="1 2" key="1">
    <citation type="submission" date="2020-07" db="EMBL/GenBank/DDBJ databases">
        <title>MOT database genomes.</title>
        <authorList>
            <person name="Joseph S."/>
            <person name="Aduse-Opoku J."/>
            <person name="Hashim A."/>
            <person name="Wade W."/>
            <person name="Curtis M."/>
        </authorList>
    </citation>
    <scope>NUCLEOTIDE SEQUENCE [LARGE SCALE GENOMIC DNA]</scope>
    <source>
        <strain evidence="1 2">DSM 100099</strain>
    </source>
</reference>
<accession>A0A853ESV8</accession>
<dbReference type="SUPFAM" id="SSF143744">
    <property type="entry name" value="GlcG-like"/>
    <property type="match status" value="1"/>
</dbReference>
<organism evidence="1 2">
    <name type="scientific">Sanguibacter inulinus</name>
    <dbReference type="NCBI Taxonomy" id="60922"/>
    <lineage>
        <taxon>Bacteria</taxon>
        <taxon>Bacillati</taxon>
        <taxon>Actinomycetota</taxon>
        <taxon>Actinomycetes</taxon>
        <taxon>Micrococcales</taxon>
        <taxon>Sanguibacteraceae</taxon>
        <taxon>Sanguibacter</taxon>
    </lineage>
</organism>
<dbReference type="Pfam" id="PF03928">
    <property type="entry name" value="HbpS-like"/>
    <property type="match status" value="1"/>
</dbReference>
<dbReference type="AlphaFoldDB" id="A0A853ESV8"/>
<dbReference type="Proteomes" id="UP000561011">
    <property type="component" value="Unassembled WGS sequence"/>
</dbReference>
<evidence type="ECO:0000313" key="1">
    <source>
        <dbReference type="EMBL" id="NYS92812.1"/>
    </source>
</evidence>
<evidence type="ECO:0000313" key="2">
    <source>
        <dbReference type="Proteomes" id="UP000561011"/>
    </source>
</evidence>
<proteinExistence type="predicted"/>
<protein>
    <submittedName>
        <fullName evidence="1">Heme-binding protein</fullName>
    </submittedName>
</protein>
<name>A0A853ESV8_9MICO</name>
<dbReference type="InterPro" id="IPR038084">
    <property type="entry name" value="PduO/GlcC-like_sf"/>
</dbReference>